<evidence type="ECO:0000313" key="2">
    <source>
        <dbReference type="EMBL" id="XBH01610.1"/>
    </source>
</evidence>
<sequence length="118" mass="12913">MWTKLKEMGRIAMIAVLATLVSIAGPVYAAGTASVHLKNATGRAVWAVMDTEREVHLIAPGAQEVFHKANIFDSPTLRLYEVGANNSRGALLHARDIGIISPFHSHEHWTWDGARLSD</sequence>
<dbReference type="RefSeq" id="WP_406694352.1">
    <property type="nucleotide sequence ID" value="NZ_CP155447.1"/>
</dbReference>
<proteinExistence type="predicted"/>
<name>A0AAU7C907_9BACT</name>
<keyword evidence="1" id="KW-0732">Signal</keyword>
<gene>
    <name evidence="2" type="ORF">V5E97_25080</name>
</gene>
<feature type="signal peptide" evidence="1">
    <location>
        <begin position="1"/>
        <end position="29"/>
    </location>
</feature>
<protein>
    <submittedName>
        <fullName evidence="2">Uncharacterized protein</fullName>
    </submittedName>
</protein>
<reference evidence="2" key="1">
    <citation type="submission" date="2024-05" db="EMBL/GenBank/DDBJ databases">
        <title>Planctomycetes of the genus Singulisphaera possess chitinolytic capabilities.</title>
        <authorList>
            <person name="Ivanova A."/>
        </authorList>
    </citation>
    <scope>NUCLEOTIDE SEQUENCE</scope>
    <source>
        <strain evidence="2">Ch08T</strain>
    </source>
</reference>
<feature type="chain" id="PRO_5043358086" evidence="1">
    <location>
        <begin position="30"/>
        <end position="118"/>
    </location>
</feature>
<dbReference type="EMBL" id="CP155447">
    <property type="protein sequence ID" value="XBH01610.1"/>
    <property type="molecule type" value="Genomic_DNA"/>
</dbReference>
<dbReference type="AlphaFoldDB" id="A0AAU7C907"/>
<evidence type="ECO:0000256" key="1">
    <source>
        <dbReference type="SAM" id="SignalP"/>
    </source>
</evidence>
<accession>A0AAU7C907</accession>
<organism evidence="2">
    <name type="scientific">Singulisphaera sp. Ch08</name>
    <dbReference type="NCBI Taxonomy" id="3120278"/>
    <lineage>
        <taxon>Bacteria</taxon>
        <taxon>Pseudomonadati</taxon>
        <taxon>Planctomycetota</taxon>
        <taxon>Planctomycetia</taxon>
        <taxon>Isosphaerales</taxon>
        <taxon>Isosphaeraceae</taxon>
        <taxon>Singulisphaera</taxon>
    </lineage>
</organism>